<evidence type="ECO:0000313" key="3">
    <source>
        <dbReference type="Proteomes" id="UP000013237"/>
    </source>
</evidence>
<dbReference type="RefSeq" id="WP_004573867.1">
    <property type="nucleotide sequence ID" value="NZ_APBQ01000005.1"/>
</dbReference>
<name>A0AAD2WGD0_PSEPU</name>
<keyword evidence="1" id="KW-1133">Transmembrane helix</keyword>
<keyword evidence="1" id="KW-0812">Transmembrane</keyword>
<protein>
    <submittedName>
        <fullName evidence="2">Uncharacterized protein</fullName>
    </submittedName>
</protein>
<evidence type="ECO:0000313" key="2">
    <source>
        <dbReference type="EMBL" id="ENY79677.1"/>
    </source>
</evidence>
<dbReference type="Proteomes" id="UP000013237">
    <property type="component" value="Unassembled WGS sequence"/>
</dbReference>
<feature type="transmembrane region" description="Helical" evidence="1">
    <location>
        <begin position="30"/>
        <end position="50"/>
    </location>
</feature>
<dbReference type="EMBL" id="APBQ01000005">
    <property type="protein sequence ID" value="ENY79677.1"/>
    <property type="molecule type" value="Genomic_DNA"/>
</dbReference>
<sequence length="90" mass="9789">MPVIIVLLLIIIFILAPWLIPVVAGAAAAYGVFIFIAGAIVVVAIAAFAMKDKIKGLLSKQRMNSMIEESNRIARLRQAEDARRKDVARG</sequence>
<feature type="transmembrane region" description="Helical" evidence="1">
    <location>
        <begin position="5"/>
        <end position="24"/>
    </location>
</feature>
<proteinExistence type="predicted"/>
<organism evidence="2 3">
    <name type="scientific">Pseudomonas putida TRO1</name>
    <dbReference type="NCBI Taxonomy" id="1227924"/>
    <lineage>
        <taxon>Bacteria</taxon>
        <taxon>Pseudomonadati</taxon>
        <taxon>Pseudomonadota</taxon>
        <taxon>Gammaproteobacteria</taxon>
        <taxon>Pseudomonadales</taxon>
        <taxon>Pseudomonadaceae</taxon>
        <taxon>Pseudomonas</taxon>
    </lineage>
</organism>
<reference evidence="2 3" key="1">
    <citation type="submission" date="2013-02" db="EMBL/GenBank/DDBJ databases">
        <title>Insights into the proteome of triclosan-resistant Pseudomonas putida TRO1, isolated from activated sludge.</title>
        <authorList>
            <person name="Lolas I.B."/>
            <person name="Almeida B."/>
            <person name="Starnawski P.M."/>
            <person name="Soenderkaer M."/>
            <person name="Nielsen K.L."/>
            <person name="Nielsen J.L."/>
        </authorList>
    </citation>
    <scope>NUCLEOTIDE SEQUENCE [LARGE SCALE GENOMIC DNA]</scope>
    <source>
        <strain evidence="2 3">TRO1</strain>
    </source>
</reference>
<keyword evidence="1" id="KW-0472">Membrane</keyword>
<accession>A0AAD2WGD0</accession>
<dbReference type="AlphaFoldDB" id="A0AAD2WGD0"/>
<gene>
    <name evidence="2" type="ORF">C206_00920</name>
</gene>
<comment type="caution">
    <text evidence="2">The sequence shown here is derived from an EMBL/GenBank/DDBJ whole genome shotgun (WGS) entry which is preliminary data.</text>
</comment>
<evidence type="ECO:0000256" key="1">
    <source>
        <dbReference type="SAM" id="Phobius"/>
    </source>
</evidence>